<name>A0ABV6L6P9_9SPHI</name>
<proteinExistence type="predicted"/>
<evidence type="ECO:0008006" key="3">
    <source>
        <dbReference type="Google" id="ProtNLM"/>
    </source>
</evidence>
<evidence type="ECO:0000313" key="1">
    <source>
        <dbReference type="EMBL" id="MFC0515128.1"/>
    </source>
</evidence>
<sequence length="163" mass="17743">MKNYLKLQLASVTTAAIAMILLPSFSLKKDEPILLKVIFVTHTNNDDKDHDTCIFVDVKTADGQTQIAHVSNADCGPSDGTQYKDDSDHQFELQCDGVGMAKSACKHFVVNIHQETHGGAGHDTWKFNAKVILQFSDHTNMVAEKGGITLVNNNASAPEFSAP</sequence>
<reference evidence="1 2" key="1">
    <citation type="submission" date="2024-09" db="EMBL/GenBank/DDBJ databases">
        <authorList>
            <person name="Sun Q."/>
            <person name="Mori K."/>
        </authorList>
    </citation>
    <scope>NUCLEOTIDE SEQUENCE [LARGE SCALE GENOMIC DNA]</scope>
    <source>
        <strain evidence="1 2">NCAIM B.02415</strain>
    </source>
</reference>
<organism evidence="1 2">
    <name type="scientific">Mucilaginibacter angelicae</name>
    <dbReference type="NCBI Taxonomy" id="869718"/>
    <lineage>
        <taxon>Bacteria</taxon>
        <taxon>Pseudomonadati</taxon>
        <taxon>Bacteroidota</taxon>
        <taxon>Sphingobacteriia</taxon>
        <taxon>Sphingobacteriales</taxon>
        <taxon>Sphingobacteriaceae</taxon>
        <taxon>Mucilaginibacter</taxon>
    </lineage>
</organism>
<protein>
    <recommendedName>
        <fullName evidence="3">PLAT domain-containing protein</fullName>
    </recommendedName>
</protein>
<gene>
    <name evidence="1" type="ORF">ACFFGT_12995</name>
</gene>
<dbReference type="EMBL" id="JBHLTS010000022">
    <property type="protein sequence ID" value="MFC0515128.1"/>
    <property type="molecule type" value="Genomic_DNA"/>
</dbReference>
<evidence type="ECO:0000313" key="2">
    <source>
        <dbReference type="Proteomes" id="UP001589828"/>
    </source>
</evidence>
<dbReference type="RefSeq" id="WP_377022967.1">
    <property type="nucleotide sequence ID" value="NZ_JBHLTS010000022.1"/>
</dbReference>
<dbReference type="Proteomes" id="UP001589828">
    <property type="component" value="Unassembled WGS sequence"/>
</dbReference>
<keyword evidence="2" id="KW-1185">Reference proteome</keyword>
<comment type="caution">
    <text evidence="1">The sequence shown here is derived from an EMBL/GenBank/DDBJ whole genome shotgun (WGS) entry which is preliminary data.</text>
</comment>
<accession>A0ABV6L6P9</accession>